<name>A0ABN1QHE0_9ACTN</name>
<reference evidence="2 3" key="1">
    <citation type="journal article" date="2019" name="Int. J. Syst. Evol. Microbiol.">
        <title>The Global Catalogue of Microorganisms (GCM) 10K type strain sequencing project: providing services to taxonomists for standard genome sequencing and annotation.</title>
        <authorList>
            <consortium name="The Broad Institute Genomics Platform"/>
            <consortium name="The Broad Institute Genome Sequencing Center for Infectious Disease"/>
            <person name="Wu L."/>
            <person name="Ma J."/>
        </authorList>
    </citation>
    <scope>NUCLEOTIDE SEQUENCE [LARGE SCALE GENOMIC DNA]</scope>
    <source>
        <strain evidence="2 3">JCM 11136</strain>
    </source>
</reference>
<accession>A0ABN1QHE0</accession>
<dbReference type="Proteomes" id="UP001501578">
    <property type="component" value="Unassembled WGS sequence"/>
</dbReference>
<organism evidence="2 3">
    <name type="scientific">Nonomuraea longicatena</name>
    <dbReference type="NCBI Taxonomy" id="83682"/>
    <lineage>
        <taxon>Bacteria</taxon>
        <taxon>Bacillati</taxon>
        <taxon>Actinomycetota</taxon>
        <taxon>Actinomycetes</taxon>
        <taxon>Streptosporangiales</taxon>
        <taxon>Streptosporangiaceae</taxon>
        <taxon>Nonomuraea</taxon>
    </lineage>
</organism>
<dbReference type="EMBL" id="BAAAHQ010000033">
    <property type="protein sequence ID" value="GAA0942316.1"/>
    <property type="molecule type" value="Genomic_DNA"/>
</dbReference>
<evidence type="ECO:0000313" key="2">
    <source>
        <dbReference type="EMBL" id="GAA0942316.1"/>
    </source>
</evidence>
<proteinExistence type="predicted"/>
<keyword evidence="3" id="KW-1185">Reference proteome</keyword>
<protein>
    <submittedName>
        <fullName evidence="2">Uncharacterized protein</fullName>
    </submittedName>
</protein>
<sequence length="136" mass="14910">MDFPARPSSGPPERAQIRLGLGREPPLREGLREMGRRLRPLRPGDLRRGGTGVFQEVDENDKSYFGAASCAQAADRCRSGEATAQPPCSPHANPPGKIDYIFLSYYWFRNVKGDVAACTPGMSDHHLLRGAASWAN</sequence>
<feature type="region of interest" description="Disordered" evidence="1">
    <location>
        <begin position="1"/>
        <end position="27"/>
    </location>
</feature>
<evidence type="ECO:0000256" key="1">
    <source>
        <dbReference type="SAM" id="MobiDB-lite"/>
    </source>
</evidence>
<gene>
    <name evidence="2" type="ORF">GCM10009560_54820</name>
</gene>
<comment type="caution">
    <text evidence="2">The sequence shown here is derived from an EMBL/GenBank/DDBJ whole genome shotgun (WGS) entry which is preliminary data.</text>
</comment>
<evidence type="ECO:0000313" key="3">
    <source>
        <dbReference type="Proteomes" id="UP001501578"/>
    </source>
</evidence>